<evidence type="ECO:0000313" key="5">
    <source>
        <dbReference type="Proteomes" id="UP000244727"/>
    </source>
</evidence>
<dbReference type="EMBL" id="CP028858">
    <property type="protein sequence ID" value="AWB28581.1"/>
    <property type="molecule type" value="Genomic_DNA"/>
</dbReference>
<reference evidence="4 5" key="1">
    <citation type="submission" date="2018-04" db="EMBL/GenBank/DDBJ databases">
        <title>Halococcoides cellulosivorans gen. nov., sp. nov., an extremely halophilic cellulose-utilizing haloarchaeon from hypersaline lakes.</title>
        <authorList>
            <person name="Sorokin D.Y."/>
            <person name="Toshchakov S.V."/>
            <person name="Samarov N.I."/>
            <person name="Korzhenkov A."/>
            <person name="Kublanov I.V."/>
        </authorList>
    </citation>
    <scope>NUCLEOTIDE SEQUENCE [LARGE SCALE GENOMIC DNA]</scope>
    <source>
        <strain evidence="4 5">HArcel1</strain>
    </source>
</reference>
<feature type="compositionally biased region" description="Low complexity" evidence="2">
    <location>
        <begin position="221"/>
        <end position="241"/>
    </location>
</feature>
<name>A0A2R4X453_9EURY</name>
<feature type="coiled-coil region" evidence="1">
    <location>
        <begin position="64"/>
        <end position="119"/>
    </location>
</feature>
<feature type="region of interest" description="Disordered" evidence="2">
    <location>
        <begin position="1"/>
        <end position="21"/>
    </location>
</feature>
<feature type="compositionally biased region" description="Low complexity" evidence="2">
    <location>
        <begin position="1"/>
        <end position="18"/>
    </location>
</feature>
<feature type="region of interest" description="Disordered" evidence="2">
    <location>
        <begin position="149"/>
        <end position="241"/>
    </location>
</feature>
<gene>
    <name evidence="4" type="ORF">HARCEL1_01155</name>
</gene>
<evidence type="ECO:0000256" key="2">
    <source>
        <dbReference type="SAM" id="MobiDB-lite"/>
    </source>
</evidence>
<evidence type="ECO:0000313" key="4">
    <source>
        <dbReference type="EMBL" id="AWB28581.1"/>
    </source>
</evidence>
<dbReference type="Proteomes" id="UP000244727">
    <property type="component" value="Chromosome"/>
</dbReference>
<protein>
    <recommendedName>
        <fullName evidence="3">DUF7096 domain-containing protein</fullName>
    </recommendedName>
</protein>
<dbReference type="AlphaFoldDB" id="A0A2R4X453"/>
<keyword evidence="5" id="KW-1185">Reference proteome</keyword>
<accession>A0A2R4X453</accession>
<evidence type="ECO:0000256" key="1">
    <source>
        <dbReference type="SAM" id="Coils"/>
    </source>
</evidence>
<proteinExistence type="predicted"/>
<evidence type="ECO:0000259" key="3">
    <source>
        <dbReference type="Pfam" id="PF23379"/>
    </source>
</evidence>
<organism evidence="4 5">
    <name type="scientific">Halococcoides cellulosivorans</name>
    <dbReference type="NCBI Taxonomy" id="1679096"/>
    <lineage>
        <taxon>Archaea</taxon>
        <taxon>Methanobacteriati</taxon>
        <taxon>Methanobacteriota</taxon>
        <taxon>Stenosarchaea group</taxon>
        <taxon>Halobacteria</taxon>
        <taxon>Halobacteriales</taxon>
        <taxon>Haloarculaceae</taxon>
        <taxon>Halococcoides</taxon>
    </lineage>
</organism>
<sequence length="241" mass="24649">MAQTETNTTNASENATVEPGARLAGVVGMQDAEIDGIVDRRAFGLRVAAAASDDARARAVADQTDRIGERVDALEQRKAALERARENGSISDSRYSAQMAELSSELDATRNLANDTNETAAGLPEETLEANGVNATAIQMLKDRADNMTGPEVAAIARTIGGPPENVGPPAWAGPSGERGPPAAADRGGTESGERGPTNMTDGERGPPGDRGPSGDESTDATDTATDGSESAAENGSESGL</sequence>
<dbReference type="Pfam" id="PF23379">
    <property type="entry name" value="DUF7096"/>
    <property type="match status" value="1"/>
</dbReference>
<keyword evidence="1" id="KW-0175">Coiled coil</keyword>
<feature type="domain" description="DUF7096" evidence="3">
    <location>
        <begin position="20"/>
        <end position="161"/>
    </location>
</feature>
<dbReference type="KEGG" id="harc:HARCEL1_01155"/>
<dbReference type="InterPro" id="IPR055522">
    <property type="entry name" value="DUF7096"/>
</dbReference>